<evidence type="ECO:0000256" key="4">
    <source>
        <dbReference type="ARBA" id="ARBA00023163"/>
    </source>
</evidence>
<sequence length="210" mass="23903">MIKVLLYEDNPQFREGLTMLIDGSTGFSVLASYKNCDHVKEEVEKWKPDVILLDINMPGTDGLEGLKKIRQFNTVAKILMLTVFDDNKNVFEAIRNGADGYLLKKTPPAKLLEYIQDATEGGAPMTSSIAAQVLKMFQETHQVKYQEYNLSERENQVLHLLVEGYSYKMIGNELFIAIDTVRSHIKKIYEKLHVNSKSEAVAKAFRDKLI</sequence>
<evidence type="ECO:0000256" key="2">
    <source>
        <dbReference type="ARBA" id="ARBA00023015"/>
    </source>
</evidence>
<name>A0A918MP48_9FLAO</name>
<evidence type="ECO:0000256" key="5">
    <source>
        <dbReference type="PROSITE-ProRule" id="PRU00169"/>
    </source>
</evidence>
<dbReference type="GO" id="GO:0000160">
    <property type="term" value="P:phosphorelay signal transduction system"/>
    <property type="evidence" value="ECO:0007669"/>
    <property type="project" value="InterPro"/>
</dbReference>
<dbReference type="InterPro" id="IPR058245">
    <property type="entry name" value="NreC/VraR/RcsB-like_REC"/>
</dbReference>
<dbReference type="PANTHER" id="PTHR43214">
    <property type="entry name" value="TWO-COMPONENT RESPONSE REGULATOR"/>
    <property type="match status" value="1"/>
</dbReference>
<dbReference type="EMBL" id="BMWP01000027">
    <property type="protein sequence ID" value="GGW45333.1"/>
    <property type="molecule type" value="Genomic_DNA"/>
</dbReference>
<dbReference type="SUPFAM" id="SSF52172">
    <property type="entry name" value="CheY-like"/>
    <property type="match status" value="1"/>
</dbReference>
<keyword evidence="4" id="KW-0804">Transcription</keyword>
<dbReference type="SMART" id="SM00421">
    <property type="entry name" value="HTH_LUXR"/>
    <property type="match status" value="1"/>
</dbReference>
<organism evidence="8 9">
    <name type="scientific">Arenibacter certesii</name>
    <dbReference type="NCBI Taxonomy" id="228955"/>
    <lineage>
        <taxon>Bacteria</taxon>
        <taxon>Pseudomonadati</taxon>
        <taxon>Bacteroidota</taxon>
        <taxon>Flavobacteriia</taxon>
        <taxon>Flavobacteriales</taxon>
        <taxon>Flavobacteriaceae</taxon>
        <taxon>Arenibacter</taxon>
    </lineage>
</organism>
<dbReference type="PROSITE" id="PS50043">
    <property type="entry name" value="HTH_LUXR_2"/>
    <property type="match status" value="1"/>
</dbReference>
<dbReference type="InterPro" id="IPR000792">
    <property type="entry name" value="Tscrpt_reg_LuxR_C"/>
</dbReference>
<keyword evidence="9" id="KW-1185">Reference proteome</keyword>
<reference evidence="8" key="1">
    <citation type="journal article" date="2014" name="Int. J. Syst. Evol. Microbiol.">
        <title>Complete genome sequence of Corynebacterium casei LMG S-19264T (=DSM 44701T), isolated from a smear-ripened cheese.</title>
        <authorList>
            <consortium name="US DOE Joint Genome Institute (JGI-PGF)"/>
            <person name="Walter F."/>
            <person name="Albersmeier A."/>
            <person name="Kalinowski J."/>
            <person name="Ruckert C."/>
        </authorList>
    </citation>
    <scope>NUCLEOTIDE SEQUENCE</scope>
    <source>
        <strain evidence="8">KCTC 12113</strain>
    </source>
</reference>
<keyword evidence="1 5" id="KW-0597">Phosphoprotein</keyword>
<dbReference type="InterPro" id="IPR016032">
    <property type="entry name" value="Sig_transdc_resp-reg_C-effctor"/>
</dbReference>
<dbReference type="RefSeq" id="WP_026814399.1">
    <property type="nucleotide sequence ID" value="NZ_BMWP01000027.1"/>
</dbReference>
<keyword evidence="3 8" id="KW-0238">DNA-binding</keyword>
<dbReference type="InterPro" id="IPR001789">
    <property type="entry name" value="Sig_transdc_resp-reg_receiver"/>
</dbReference>
<feature type="domain" description="Response regulatory" evidence="7">
    <location>
        <begin position="3"/>
        <end position="119"/>
    </location>
</feature>
<reference evidence="8" key="2">
    <citation type="submission" date="2020-09" db="EMBL/GenBank/DDBJ databases">
        <authorList>
            <person name="Sun Q."/>
            <person name="Kim S."/>
        </authorList>
    </citation>
    <scope>NUCLEOTIDE SEQUENCE</scope>
    <source>
        <strain evidence="8">KCTC 12113</strain>
    </source>
</reference>
<dbReference type="Gene3D" id="3.40.50.2300">
    <property type="match status" value="1"/>
</dbReference>
<dbReference type="InterPro" id="IPR039420">
    <property type="entry name" value="WalR-like"/>
</dbReference>
<feature type="domain" description="HTH luxR-type" evidence="6">
    <location>
        <begin position="143"/>
        <end position="208"/>
    </location>
</feature>
<comment type="caution">
    <text evidence="8">The sequence shown here is derived from an EMBL/GenBank/DDBJ whole genome shotgun (WGS) entry which is preliminary data.</text>
</comment>
<dbReference type="GO" id="GO:0006355">
    <property type="term" value="P:regulation of DNA-templated transcription"/>
    <property type="evidence" value="ECO:0007669"/>
    <property type="project" value="InterPro"/>
</dbReference>
<evidence type="ECO:0000259" key="7">
    <source>
        <dbReference type="PROSITE" id="PS50110"/>
    </source>
</evidence>
<dbReference type="PRINTS" id="PR00038">
    <property type="entry name" value="HTHLUXR"/>
</dbReference>
<dbReference type="CDD" id="cd06170">
    <property type="entry name" value="LuxR_C_like"/>
    <property type="match status" value="1"/>
</dbReference>
<protein>
    <submittedName>
        <fullName evidence="8">DNA-binding response regulator</fullName>
    </submittedName>
</protein>
<dbReference type="CDD" id="cd17535">
    <property type="entry name" value="REC_NarL-like"/>
    <property type="match status" value="1"/>
</dbReference>
<dbReference type="PROSITE" id="PS50110">
    <property type="entry name" value="RESPONSE_REGULATORY"/>
    <property type="match status" value="1"/>
</dbReference>
<accession>A0A918MP48</accession>
<evidence type="ECO:0000256" key="3">
    <source>
        <dbReference type="ARBA" id="ARBA00023125"/>
    </source>
</evidence>
<dbReference type="GO" id="GO:0003677">
    <property type="term" value="F:DNA binding"/>
    <property type="evidence" value="ECO:0007669"/>
    <property type="project" value="UniProtKB-KW"/>
</dbReference>
<evidence type="ECO:0000313" key="8">
    <source>
        <dbReference type="EMBL" id="GGW45333.1"/>
    </source>
</evidence>
<evidence type="ECO:0000259" key="6">
    <source>
        <dbReference type="PROSITE" id="PS50043"/>
    </source>
</evidence>
<evidence type="ECO:0000256" key="1">
    <source>
        <dbReference type="ARBA" id="ARBA00022553"/>
    </source>
</evidence>
<dbReference type="SMART" id="SM00448">
    <property type="entry name" value="REC"/>
    <property type="match status" value="1"/>
</dbReference>
<dbReference type="Pfam" id="PF00072">
    <property type="entry name" value="Response_reg"/>
    <property type="match status" value="1"/>
</dbReference>
<dbReference type="SUPFAM" id="SSF46894">
    <property type="entry name" value="C-terminal effector domain of the bipartite response regulators"/>
    <property type="match status" value="1"/>
</dbReference>
<dbReference type="InterPro" id="IPR011006">
    <property type="entry name" value="CheY-like_superfamily"/>
</dbReference>
<dbReference type="Proteomes" id="UP000634668">
    <property type="component" value="Unassembled WGS sequence"/>
</dbReference>
<proteinExistence type="predicted"/>
<dbReference type="Pfam" id="PF00196">
    <property type="entry name" value="GerE"/>
    <property type="match status" value="1"/>
</dbReference>
<dbReference type="AlphaFoldDB" id="A0A918MP48"/>
<gene>
    <name evidence="8" type="ORF">GCM10007383_32100</name>
</gene>
<keyword evidence="2" id="KW-0805">Transcription regulation</keyword>
<feature type="modified residue" description="4-aspartylphosphate" evidence="5">
    <location>
        <position position="54"/>
    </location>
</feature>
<evidence type="ECO:0000313" key="9">
    <source>
        <dbReference type="Proteomes" id="UP000634668"/>
    </source>
</evidence>
<dbReference type="PANTHER" id="PTHR43214:SF24">
    <property type="entry name" value="TRANSCRIPTIONAL REGULATORY PROTEIN NARL-RELATED"/>
    <property type="match status" value="1"/>
</dbReference>